<gene>
    <name evidence="10" type="ORF">R5R35_006163</name>
</gene>
<dbReference type="PANTHER" id="PTHR19932">
    <property type="entry name" value="WD REPEAT AND HMG-BOX DNA BINDING PROTEIN"/>
    <property type="match status" value="1"/>
</dbReference>
<evidence type="ECO:0000256" key="4">
    <source>
        <dbReference type="ARBA" id="ARBA00023242"/>
    </source>
</evidence>
<comment type="subcellular location">
    <subcellularLocation>
        <location evidence="1">Nucleus</location>
    </subcellularLocation>
</comment>
<evidence type="ECO:0000259" key="9">
    <source>
        <dbReference type="Pfam" id="PF24817"/>
    </source>
</evidence>
<evidence type="ECO:0000256" key="1">
    <source>
        <dbReference type="ARBA" id="ARBA00004123"/>
    </source>
</evidence>
<keyword evidence="4" id="KW-0539">Nucleus</keyword>
<dbReference type="GO" id="GO:0043596">
    <property type="term" value="C:nuclear replication fork"/>
    <property type="evidence" value="ECO:0007669"/>
    <property type="project" value="TreeGrafter"/>
</dbReference>
<dbReference type="GO" id="GO:0000278">
    <property type="term" value="P:mitotic cell cycle"/>
    <property type="evidence" value="ECO:0007669"/>
    <property type="project" value="TreeGrafter"/>
</dbReference>
<dbReference type="InterPro" id="IPR048591">
    <property type="entry name" value="WDHD1/CFT4_hel"/>
</dbReference>
<evidence type="ECO:0000256" key="5">
    <source>
        <dbReference type="PROSITE-ProRule" id="PRU00221"/>
    </source>
</evidence>
<dbReference type="Pfam" id="PF12341">
    <property type="entry name" value="Mcl1_mid"/>
    <property type="match status" value="1"/>
</dbReference>
<feature type="domain" description="WDHD1/CFT4 second beta-propeller" evidence="7">
    <location>
        <begin position="386"/>
        <end position="661"/>
    </location>
</feature>
<dbReference type="GO" id="GO:0006261">
    <property type="term" value="P:DNA-templated DNA replication"/>
    <property type="evidence" value="ECO:0007669"/>
    <property type="project" value="TreeGrafter"/>
</dbReference>
<dbReference type="Gene3D" id="2.130.10.10">
    <property type="entry name" value="YVTN repeat-like/Quinoprotein amine dehydrogenase"/>
    <property type="match status" value="2"/>
</dbReference>
<name>A0AAN9Z3X0_9ORTH</name>
<feature type="repeat" description="WD" evidence="5">
    <location>
        <begin position="131"/>
        <end position="172"/>
    </location>
</feature>
<feature type="compositionally biased region" description="Polar residues" evidence="6">
    <location>
        <begin position="988"/>
        <end position="1003"/>
    </location>
</feature>
<dbReference type="InterPro" id="IPR036322">
    <property type="entry name" value="WD40_repeat_dom_sf"/>
</dbReference>
<dbReference type="InterPro" id="IPR022100">
    <property type="entry name" value="WDHD1/CFT4_beta-prop_2nd"/>
</dbReference>
<dbReference type="SUPFAM" id="SSF50978">
    <property type="entry name" value="WD40 repeat-like"/>
    <property type="match status" value="1"/>
</dbReference>
<keyword evidence="3" id="KW-0677">Repeat</keyword>
<dbReference type="InterPro" id="IPR015943">
    <property type="entry name" value="WD40/YVTN_repeat-like_dom_sf"/>
</dbReference>
<feature type="region of interest" description="Disordered" evidence="6">
    <location>
        <begin position="946"/>
        <end position="974"/>
    </location>
</feature>
<dbReference type="AlphaFoldDB" id="A0AAN9Z3X0"/>
<dbReference type="SMART" id="SM00320">
    <property type="entry name" value="WD40"/>
    <property type="match status" value="5"/>
</dbReference>
<dbReference type="PROSITE" id="PS50294">
    <property type="entry name" value="WD_REPEATS_REGION"/>
    <property type="match status" value="2"/>
</dbReference>
<dbReference type="Pfam" id="PF20946">
    <property type="entry name" value="Ctf4_C"/>
    <property type="match status" value="1"/>
</dbReference>
<feature type="region of interest" description="Disordered" evidence="6">
    <location>
        <begin position="356"/>
        <end position="379"/>
    </location>
</feature>
<protein>
    <recommendedName>
        <fullName evidence="12">WD repeat and HMG-box DNA-binding protein 1</fullName>
    </recommendedName>
</protein>
<keyword evidence="11" id="KW-1185">Reference proteome</keyword>
<evidence type="ECO:0000256" key="3">
    <source>
        <dbReference type="ARBA" id="ARBA00022737"/>
    </source>
</evidence>
<dbReference type="GO" id="GO:0003682">
    <property type="term" value="F:chromatin binding"/>
    <property type="evidence" value="ECO:0007669"/>
    <property type="project" value="TreeGrafter"/>
</dbReference>
<evidence type="ECO:0000259" key="7">
    <source>
        <dbReference type="Pfam" id="PF12341"/>
    </source>
</evidence>
<dbReference type="Proteomes" id="UP001378592">
    <property type="component" value="Unassembled WGS sequence"/>
</dbReference>
<evidence type="ECO:0000259" key="8">
    <source>
        <dbReference type="Pfam" id="PF20946"/>
    </source>
</evidence>
<organism evidence="10 11">
    <name type="scientific">Gryllus longicercus</name>
    <dbReference type="NCBI Taxonomy" id="2509291"/>
    <lineage>
        <taxon>Eukaryota</taxon>
        <taxon>Metazoa</taxon>
        <taxon>Ecdysozoa</taxon>
        <taxon>Arthropoda</taxon>
        <taxon>Hexapoda</taxon>
        <taxon>Insecta</taxon>
        <taxon>Pterygota</taxon>
        <taxon>Neoptera</taxon>
        <taxon>Polyneoptera</taxon>
        <taxon>Orthoptera</taxon>
        <taxon>Ensifera</taxon>
        <taxon>Gryllidea</taxon>
        <taxon>Grylloidea</taxon>
        <taxon>Gryllidae</taxon>
        <taxon>Gryllinae</taxon>
        <taxon>Gryllus</taxon>
    </lineage>
</organism>
<dbReference type="InterPro" id="IPR001680">
    <property type="entry name" value="WD40_rpt"/>
</dbReference>
<accession>A0AAN9Z3X0</accession>
<dbReference type="InterPro" id="IPR057646">
    <property type="entry name" value="WD40_WDHD1_1st"/>
</dbReference>
<dbReference type="PROSITE" id="PS50082">
    <property type="entry name" value="WD_REPEATS_2"/>
    <property type="match status" value="2"/>
</dbReference>
<evidence type="ECO:0000256" key="2">
    <source>
        <dbReference type="ARBA" id="ARBA00022574"/>
    </source>
</evidence>
<dbReference type="EMBL" id="JAZDUA010000224">
    <property type="protein sequence ID" value="KAK7863626.1"/>
    <property type="molecule type" value="Genomic_DNA"/>
</dbReference>
<feature type="compositionally biased region" description="Polar residues" evidence="6">
    <location>
        <begin position="954"/>
        <end position="974"/>
    </location>
</feature>
<evidence type="ECO:0000256" key="6">
    <source>
        <dbReference type="SAM" id="MobiDB-lite"/>
    </source>
</evidence>
<keyword evidence="2 5" id="KW-0853">WD repeat</keyword>
<proteinExistence type="predicted"/>
<reference evidence="10 11" key="1">
    <citation type="submission" date="2024-03" db="EMBL/GenBank/DDBJ databases">
        <title>The genome assembly and annotation of the cricket Gryllus longicercus Weissman &amp; Gray.</title>
        <authorList>
            <person name="Szrajer S."/>
            <person name="Gray D."/>
            <person name="Ylla G."/>
        </authorList>
    </citation>
    <scope>NUCLEOTIDE SEQUENCE [LARGE SCALE GENOMIC DNA]</scope>
    <source>
        <strain evidence="10">DAG 2021-001</strain>
        <tissue evidence="10">Whole body minus gut</tissue>
    </source>
</reference>
<dbReference type="GO" id="GO:0006281">
    <property type="term" value="P:DNA repair"/>
    <property type="evidence" value="ECO:0007669"/>
    <property type="project" value="TreeGrafter"/>
</dbReference>
<feature type="region of interest" description="Disordered" evidence="6">
    <location>
        <begin position="988"/>
        <end position="1038"/>
    </location>
</feature>
<feature type="region of interest" description="Disordered" evidence="6">
    <location>
        <begin position="795"/>
        <end position="815"/>
    </location>
</feature>
<feature type="domain" description="WDHD1/CFT4 helical bundle" evidence="8">
    <location>
        <begin position="672"/>
        <end position="764"/>
    </location>
</feature>
<evidence type="ECO:0000313" key="11">
    <source>
        <dbReference type="Proteomes" id="UP001378592"/>
    </source>
</evidence>
<comment type="caution">
    <text evidence="10">The sequence shown here is derived from an EMBL/GenBank/DDBJ whole genome shotgun (WGS) entry which is preliminary data.</text>
</comment>
<evidence type="ECO:0000313" key="10">
    <source>
        <dbReference type="EMBL" id="KAK7863626.1"/>
    </source>
</evidence>
<feature type="repeat" description="WD" evidence="5">
    <location>
        <begin position="9"/>
        <end position="40"/>
    </location>
</feature>
<evidence type="ECO:0008006" key="12">
    <source>
        <dbReference type="Google" id="ProtNLM"/>
    </source>
</evidence>
<dbReference type="PANTHER" id="PTHR19932:SF10">
    <property type="entry name" value="WD REPEAT AND HMG-BOX DNA-BINDING PROTEIN 1"/>
    <property type="match status" value="1"/>
</dbReference>
<sequence length="1038" mass="114164">MSVSRRPMRYCHTEGHTDVCFSDDGKYIVTSGNDGDIRVWCGLEDDDPNSQCVGETAFAVAFKGETLFVATDNNKVQAYTFPQLEKDGIICNFTAPVTQIVISNNGKKVICGSRDMTIQICEMSSNNYETLSGHSAPILGVSVDPELKYLASSSCDGTIRIWSLETLKCVHIWSCLPECNSFKVAKCLGRTSWFPTNGKFIAVPDNTSIDLYKKDSWEKIKSFTDARILKPISIALFSCCGKYLAGSTISGEICIWNINQTMCVSYTEHPRHYTITAMAWNPANNGTIAFCDAAGQLGTIEGNLSLEAIEENVLEDEQSCPQPIDEEDDDDDENAISLDKIKSSVSQPCLGMQKFDIDSHSVKDDDDDDDDDASKMSAPTLKLQCPFQPASSPDHLEHRYMAWNSVGIIRSFSTTEENSVEVEFHDSSLHHALRLNNFLNHTLASLSEKAVLLACGARDTSPSKMVCVLLNSWDGSREWSVELPEGEVALAIACATNWVAVATNIRNLRFFTIAGAQREVLSLPGPIVCLAAQSNMLLVAYHHGLGLSFTLLSVERHGVEALVPFQPMPLSPHATLQWAGFSDEGTPCTVDSVGILRILSPKSFWLPLCDTRAKCKGKSDNYFVIGLSEKYQNVRCILCKGSHYPQTTPRPTVVEIPLKIPFCEISSEKSGLEEEFWRTQAIFDAVDSMCKVDMSYQREKEKAEKTIKETFIKLFALACRNGLEQRALDICRMMPSTQVVQLAIKYASKLGKMQLVERMSDMCDQITCGQTGQLTESHSRFIPSNKFSFHKKEAIKGNKNKSDDEDPFASQESSTGKENILLALKDKINSPANTPPSSIQKKVNPFKKNVKVVDSSANTEVNGGKDVAIGGKAPNGATSSSTLKVKQTGLWGKSPNSAGLSAKRPTFPQWFEKEKSALQEEFPDLDSRALSSVAVKRFKEVVLKKGSGAKPKDNSPNLSDYSQNSLSGSPQNTEDDITQSLLIANLQTDATEEITTPSISNTETKFEIAPDAKKRKLNDSSNPGGSFASKLAKFTFKK</sequence>
<feature type="domain" description="WDHD1 first WD40" evidence="9">
    <location>
        <begin position="9"/>
        <end position="299"/>
    </location>
</feature>
<dbReference type="Pfam" id="PF24817">
    <property type="entry name" value="WD40_WDHD1_1st"/>
    <property type="match status" value="1"/>
</dbReference>